<dbReference type="PIRSF" id="PIRSF031501">
    <property type="entry name" value="QueT"/>
    <property type="match status" value="1"/>
</dbReference>
<evidence type="ECO:0000313" key="3">
    <source>
        <dbReference type="Proteomes" id="UP000184442"/>
    </source>
</evidence>
<name>A0A1M6F2K8_9FIRM</name>
<reference evidence="2 3" key="1">
    <citation type="submission" date="2016-11" db="EMBL/GenBank/DDBJ databases">
        <authorList>
            <person name="Jaros S."/>
            <person name="Januszkiewicz K."/>
            <person name="Wedrychowicz H."/>
        </authorList>
    </citation>
    <scope>NUCLEOTIDE SEQUENCE [LARGE SCALE GENOMIC DNA]</scope>
    <source>
        <strain evidence="2 3">DSM 19022</strain>
    </source>
</reference>
<feature type="transmembrane region" description="Helical" evidence="1">
    <location>
        <begin position="38"/>
        <end position="63"/>
    </location>
</feature>
<dbReference type="PANTHER" id="PTHR40044">
    <property type="entry name" value="INTEGRAL MEMBRANE PROTEIN-RELATED"/>
    <property type="match status" value="1"/>
</dbReference>
<dbReference type="RefSeq" id="WP_073025866.1">
    <property type="nucleotide sequence ID" value="NZ_FQZS01000011.1"/>
</dbReference>
<dbReference type="InterPro" id="IPR010387">
    <property type="entry name" value="QueT"/>
</dbReference>
<keyword evidence="3" id="KW-1185">Reference proteome</keyword>
<feature type="transmembrane region" description="Helical" evidence="1">
    <location>
        <begin position="6"/>
        <end position="26"/>
    </location>
</feature>
<dbReference type="OrthoDB" id="9786793at2"/>
<proteinExistence type="predicted"/>
<sequence length="152" mass="15941">MNTKYLAKSSLLAAVYVVLTIVLGDFSYGPVQFRIAEALVLLPLVEPSAIMGVTVGCIIANIFGGYGPIDIFGGSAVTLLAAYLTSKMPNKILGAIPPIALNGLIVSIWVSKFSGLPYLLVAANIALGEFFAAGVLGILLVSVYSKYIKTSR</sequence>
<dbReference type="Proteomes" id="UP000184442">
    <property type="component" value="Unassembled WGS sequence"/>
</dbReference>
<gene>
    <name evidence="2" type="ORF">SAMN02745176_01784</name>
</gene>
<accession>A0A1M6F2K8</accession>
<evidence type="ECO:0000256" key="1">
    <source>
        <dbReference type="SAM" id="Phobius"/>
    </source>
</evidence>
<keyword evidence="1" id="KW-0472">Membrane</keyword>
<dbReference type="Pfam" id="PF06177">
    <property type="entry name" value="QueT"/>
    <property type="match status" value="1"/>
</dbReference>
<keyword evidence="1" id="KW-0812">Transmembrane</keyword>
<evidence type="ECO:0000313" key="2">
    <source>
        <dbReference type="EMBL" id="SHI91886.1"/>
    </source>
</evidence>
<keyword evidence="1" id="KW-1133">Transmembrane helix</keyword>
<dbReference type="EMBL" id="FQZS01000011">
    <property type="protein sequence ID" value="SHI91886.1"/>
    <property type="molecule type" value="Genomic_DNA"/>
</dbReference>
<dbReference type="PANTHER" id="PTHR40044:SF1">
    <property type="entry name" value="INTEGRAL MEMBRANE PROTEIN"/>
    <property type="match status" value="1"/>
</dbReference>
<protein>
    <submittedName>
        <fullName evidence="2">Uncharacterized membrane protein</fullName>
    </submittedName>
</protein>
<dbReference type="STRING" id="1122184.SAMN02745176_01784"/>
<organism evidence="2 3">
    <name type="scientific">Lutispora thermophila DSM 19022</name>
    <dbReference type="NCBI Taxonomy" id="1122184"/>
    <lineage>
        <taxon>Bacteria</taxon>
        <taxon>Bacillati</taxon>
        <taxon>Bacillota</taxon>
        <taxon>Clostridia</taxon>
        <taxon>Lutisporales</taxon>
        <taxon>Lutisporaceae</taxon>
        <taxon>Lutispora</taxon>
    </lineage>
</organism>
<dbReference type="AlphaFoldDB" id="A0A1M6F2K8"/>
<feature type="transmembrane region" description="Helical" evidence="1">
    <location>
        <begin position="92"/>
        <end position="110"/>
    </location>
</feature>
<feature type="transmembrane region" description="Helical" evidence="1">
    <location>
        <begin position="116"/>
        <end position="144"/>
    </location>
</feature>